<dbReference type="Proteomes" id="UP000304953">
    <property type="component" value="Unassembled WGS sequence"/>
</dbReference>
<name>A0AC61RQT5_9FIRM</name>
<keyword evidence="2" id="KW-1185">Reference proteome</keyword>
<accession>A0AC61RQT5</accession>
<comment type="caution">
    <text evidence="1">The sequence shown here is derived from an EMBL/GenBank/DDBJ whole genome shotgun (WGS) entry which is preliminary data.</text>
</comment>
<organism evidence="1 2">
    <name type="scientific">Petralouisia muris</name>
    <dbReference type="NCBI Taxonomy" id="3032872"/>
    <lineage>
        <taxon>Bacteria</taxon>
        <taxon>Bacillati</taxon>
        <taxon>Bacillota</taxon>
        <taxon>Clostridia</taxon>
        <taxon>Lachnospirales</taxon>
        <taxon>Lachnospiraceae</taxon>
        <taxon>Petralouisia</taxon>
    </lineage>
</organism>
<evidence type="ECO:0000313" key="2">
    <source>
        <dbReference type="Proteomes" id="UP000304953"/>
    </source>
</evidence>
<protein>
    <submittedName>
        <fullName evidence="1">Uncharacterized protein</fullName>
    </submittedName>
</protein>
<gene>
    <name evidence="1" type="ORF">E5329_22735</name>
</gene>
<proteinExistence type="predicted"/>
<dbReference type="EMBL" id="SRYA01000070">
    <property type="protein sequence ID" value="TGY91105.1"/>
    <property type="molecule type" value="Genomic_DNA"/>
</dbReference>
<reference evidence="1" key="1">
    <citation type="submission" date="2019-04" db="EMBL/GenBank/DDBJ databases">
        <title>Microbes associate with the intestines of laboratory mice.</title>
        <authorList>
            <person name="Navarre W."/>
            <person name="Wong E."/>
            <person name="Huang K."/>
            <person name="Tropini C."/>
            <person name="Ng K."/>
            <person name="Yu B."/>
        </authorList>
    </citation>
    <scope>NUCLEOTIDE SEQUENCE</scope>
    <source>
        <strain evidence="1">NM01_1-7b</strain>
    </source>
</reference>
<evidence type="ECO:0000313" key="1">
    <source>
        <dbReference type="EMBL" id="TGY91105.1"/>
    </source>
</evidence>
<sequence>MLKVAFIDDGIMDGINEVPKMIKRYMINESIEIKERGEAEKFYLSHATMCWWIFYEHLESKDICLYDIQILDPVTQSTNLSKLLKALHFCLEEEVNVINMSLGTTDLLNLVSDNILERLHEKGTIMVAAKNNNNLITYPACSPFVVGVMCDYIGELDKNEFCMISTEIGNTDVISHCDFNDIEKKYGIVLKKANSFATPFITATLCNAIVSEGSVQDLGKYLEEKSVSHKEICRIEYIKNSFPEWQNTIDVPIILCKDERIIKNLVDEFRNRGYNCVGLLKGEISHYCPYLWGRELYKTYYNFSEKEIELLVYNSTYPDLMMVHCDGKEMGDEREYDVVLYEEEICEEKQGVSYRKPIDYGILAGKIEDLFA</sequence>